<dbReference type="GO" id="GO:0043138">
    <property type="term" value="F:3'-5' DNA helicase activity"/>
    <property type="evidence" value="ECO:0000318"/>
    <property type="project" value="GO_Central"/>
</dbReference>
<dbReference type="PROSITE" id="PS51194">
    <property type="entry name" value="HELICASE_CTER"/>
    <property type="match status" value="1"/>
</dbReference>
<dbReference type="Gene3D" id="1.10.10.10">
    <property type="entry name" value="Winged helix-like DNA-binding domain superfamily/Winged helix DNA-binding domain"/>
    <property type="match status" value="1"/>
</dbReference>
<feature type="region of interest" description="Disordered" evidence="12">
    <location>
        <begin position="1056"/>
        <end position="1091"/>
    </location>
</feature>
<evidence type="ECO:0000259" key="15">
    <source>
        <dbReference type="PROSITE" id="PS51194"/>
    </source>
</evidence>
<accession>A0A1Y1I1E8</accession>
<dbReference type="SMART" id="SM00487">
    <property type="entry name" value="DEXDc"/>
    <property type="match status" value="1"/>
</dbReference>
<dbReference type="SMART" id="SM00956">
    <property type="entry name" value="RQC"/>
    <property type="match status" value="1"/>
</dbReference>
<dbReference type="Gene3D" id="1.10.150.80">
    <property type="entry name" value="HRDC domain"/>
    <property type="match status" value="1"/>
</dbReference>
<dbReference type="GO" id="GO:0000724">
    <property type="term" value="P:double-strand break repair via homologous recombination"/>
    <property type="evidence" value="ECO:0000318"/>
    <property type="project" value="GO_Central"/>
</dbReference>
<feature type="region of interest" description="Disordered" evidence="12">
    <location>
        <begin position="130"/>
        <end position="164"/>
    </location>
</feature>
<dbReference type="InterPro" id="IPR001650">
    <property type="entry name" value="Helicase_C-like"/>
</dbReference>
<dbReference type="PROSITE" id="PS50967">
    <property type="entry name" value="HRDC"/>
    <property type="match status" value="1"/>
</dbReference>
<dbReference type="FunFam" id="3.40.50.300:FF:001544">
    <property type="entry name" value="ATP-dependent DNA helicase"/>
    <property type="match status" value="1"/>
</dbReference>
<dbReference type="GO" id="GO:0005524">
    <property type="term" value="F:ATP binding"/>
    <property type="evidence" value="ECO:0007669"/>
    <property type="project" value="UniProtKB-KW"/>
</dbReference>
<evidence type="ECO:0000256" key="9">
    <source>
        <dbReference type="ARBA" id="ARBA00023242"/>
    </source>
</evidence>
<dbReference type="CDD" id="cd18794">
    <property type="entry name" value="SF2_C_RecQ"/>
    <property type="match status" value="1"/>
</dbReference>
<feature type="domain" description="Helicase C-terminal" evidence="15">
    <location>
        <begin position="735"/>
        <end position="895"/>
    </location>
</feature>
<dbReference type="Pfam" id="PF00270">
    <property type="entry name" value="DEAD"/>
    <property type="match status" value="1"/>
</dbReference>
<dbReference type="Pfam" id="PF16124">
    <property type="entry name" value="RecQ_Zn_bind"/>
    <property type="match status" value="1"/>
</dbReference>
<evidence type="ECO:0000256" key="11">
    <source>
        <dbReference type="ARBA" id="ARBA00034808"/>
    </source>
</evidence>
<dbReference type="CDD" id="cd17920">
    <property type="entry name" value="DEXHc_RecQ"/>
    <property type="match status" value="1"/>
</dbReference>
<dbReference type="Proteomes" id="UP000054558">
    <property type="component" value="Unassembled WGS sequence"/>
</dbReference>
<feature type="region of interest" description="Disordered" evidence="12">
    <location>
        <begin position="204"/>
        <end position="234"/>
    </location>
</feature>
<dbReference type="InterPro" id="IPR014001">
    <property type="entry name" value="Helicase_ATP-bd"/>
</dbReference>
<dbReference type="GO" id="GO:0009378">
    <property type="term" value="F:four-way junction helicase activity"/>
    <property type="evidence" value="ECO:0000318"/>
    <property type="project" value="GO_Central"/>
</dbReference>
<dbReference type="PANTHER" id="PTHR13710:SF156">
    <property type="entry name" value="ATP-DEPENDENT DNA HELICASE Q-LIKE 4B"/>
    <property type="match status" value="1"/>
</dbReference>
<evidence type="ECO:0000256" key="2">
    <source>
        <dbReference type="ARBA" id="ARBA00005446"/>
    </source>
</evidence>
<feature type="compositionally biased region" description="Basic and acidic residues" evidence="12">
    <location>
        <begin position="1260"/>
        <end position="1272"/>
    </location>
</feature>
<evidence type="ECO:0000256" key="10">
    <source>
        <dbReference type="ARBA" id="ARBA00034617"/>
    </source>
</evidence>
<evidence type="ECO:0000256" key="3">
    <source>
        <dbReference type="ARBA" id="ARBA00022741"/>
    </source>
</evidence>
<dbReference type="GO" id="GO:0005634">
    <property type="term" value="C:nucleus"/>
    <property type="evidence" value="ECO:0000318"/>
    <property type="project" value="GO_Central"/>
</dbReference>
<feature type="compositionally biased region" description="Acidic residues" evidence="12">
    <location>
        <begin position="1231"/>
        <end position="1246"/>
    </location>
</feature>
<evidence type="ECO:0000259" key="14">
    <source>
        <dbReference type="PROSITE" id="PS51192"/>
    </source>
</evidence>
<feature type="region of interest" description="Disordered" evidence="12">
    <location>
        <begin position="75"/>
        <end position="108"/>
    </location>
</feature>
<keyword evidence="8" id="KW-0413">Isomerase</keyword>
<evidence type="ECO:0000259" key="13">
    <source>
        <dbReference type="PROSITE" id="PS50967"/>
    </source>
</evidence>
<dbReference type="Pfam" id="PF00570">
    <property type="entry name" value="HRDC"/>
    <property type="match status" value="1"/>
</dbReference>
<dbReference type="InterPro" id="IPR044876">
    <property type="entry name" value="HRDC_dom_sf"/>
</dbReference>
<dbReference type="SUPFAM" id="SSF52540">
    <property type="entry name" value="P-loop containing nucleoside triphosphate hydrolases"/>
    <property type="match status" value="2"/>
</dbReference>
<dbReference type="Gene3D" id="3.40.50.300">
    <property type="entry name" value="P-loop containing nucleotide triphosphate hydrolases"/>
    <property type="match status" value="2"/>
</dbReference>
<dbReference type="Pfam" id="PF00271">
    <property type="entry name" value="Helicase_C"/>
    <property type="match status" value="1"/>
</dbReference>
<keyword evidence="5 16" id="KW-0347">Helicase</keyword>
<evidence type="ECO:0000256" key="5">
    <source>
        <dbReference type="ARBA" id="ARBA00022806"/>
    </source>
</evidence>
<dbReference type="GO" id="GO:0016787">
    <property type="term" value="F:hydrolase activity"/>
    <property type="evidence" value="ECO:0007669"/>
    <property type="project" value="UniProtKB-KW"/>
</dbReference>
<dbReference type="EC" id="5.6.2.4" evidence="11"/>
<evidence type="ECO:0000256" key="1">
    <source>
        <dbReference type="ARBA" id="ARBA00004123"/>
    </source>
</evidence>
<dbReference type="InterPro" id="IPR036388">
    <property type="entry name" value="WH-like_DNA-bd_sf"/>
</dbReference>
<feature type="compositionally biased region" description="Basic and acidic residues" evidence="12">
    <location>
        <begin position="1204"/>
        <end position="1213"/>
    </location>
</feature>
<evidence type="ECO:0000256" key="4">
    <source>
        <dbReference type="ARBA" id="ARBA00022801"/>
    </source>
</evidence>
<name>A0A1Y1I1E8_KLENI</name>
<feature type="compositionally biased region" description="Basic and acidic residues" evidence="12">
    <location>
        <begin position="1279"/>
        <end position="1288"/>
    </location>
</feature>
<dbReference type="SUPFAM" id="SSF47819">
    <property type="entry name" value="HRDC-like"/>
    <property type="match status" value="1"/>
</dbReference>
<dbReference type="InterPro" id="IPR002464">
    <property type="entry name" value="DNA/RNA_helicase_DEAH_CS"/>
</dbReference>
<dbReference type="InterPro" id="IPR032284">
    <property type="entry name" value="RecQ_Zn-bd"/>
</dbReference>
<dbReference type="GO" id="GO:0005694">
    <property type="term" value="C:chromosome"/>
    <property type="evidence" value="ECO:0000318"/>
    <property type="project" value="GO_Central"/>
</dbReference>
<dbReference type="InterPro" id="IPR004589">
    <property type="entry name" value="DNA_helicase_ATP-dep_RecQ"/>
</dbReference>
<feature type="compositionally biased region" description="Low complexity" evidence="12">
    <location>
        <begin position="398"/>
        <end position="425"/>
    </location>
</feature>
<protein>
    <recommendedName>
        <fullName evidence="11">DNA 3'-5' helicase</fullName>
        <ecNumber evidence="11">5.6.2.4</ecNumber>
    </recommendedName>
</protein>
<dbReference type="OrthoDB" id="10261556at2759"/>
<dbReference type="PROSITE" id="PS00690">
    <property type="entry name" value="DEAH_ATP_HELICASE"/>
    <property type="match status" value="1"/>
</dbReference>
<comment type="subcellular location">
    <subcellularLocation>
        <location evidence="1">Nucleus</location>
    </subcellularLocation>
</comment>
<gene>
    <name evidence="16" type="ORF">KFL_002030160</name>
</gene>
<reference evidence="16 17" key="1">
    <citation type="journal article" date="2014" name="Nat. Commun.">
        <title>Klebsormidium flaccidum genome reveals primary factors for plant terrestrial adaptation.</title>
        <authorList>
            <person name="Hori K."/>
            <person name="Maruyama F."/>
            <person name="Fujisawa T."/>
            <person name="Togashi T."/>
            <person name="Yamamoto N."/>
            <person name="Seo M."/>
            <person name="Sato S."/>
            <person name="Yamada T."/>
            <person name="Mori H."/>
            <person name="Tajima N."/>
            <person name="Moriyama T."/>
            <person name="Ikeuchi M."/>
            <person name="Watanabe M."/>
            <person name="Wada H."/>
            <person name="Kobayashi K."/>
            <person name="Saito M."/>
            <person name="Masuda T."/>
            <person name="Sasaki-Sekimoto Y."/>
            <person name="Mashiguchi K."/>
            <person name="Awai K."/>
            <person name="Shimojima M."/>
            <person name="Masuda S."/>
            <person name="Iwai M."/>
            <person name="Nobusawa T."/>
            <person name="Narise T."/>
            <person name="Kondo S."/>
            <person name="Saito H."/>
            <person name="Sato R."/>
            <person name="Murakawa M."/>
            <person name="Ihara Y."/>
            <person name="Oshima-Yamada Y."/>
            <person name="Ohtaka K."/>
            <person name="Satoh M."/>
            <person name="Sonobe K."/>
            <person name="Ishii M."/>
            <person name="Ohtani R."/>
            <person name="Kanamori-Sato M."/>
            <person name="Honoki R."/>
            <person name="Miyazaki D."/>
            <person name="Mochizuki H."/>
            <person name="Umetsu J."/>
            <person name="Higashi K."/>
            <person name="Shibata D."/>
            <person name="Kamiya Y."/>
            <person name="Sato N."/>
            <person name="Nakamura Y."/>
            <person name="Tabata S."/>
            <person name="Ida S."/>
            <person name="Kurokawa K."/>
            <person name="Ohta H."/>
        </authorList>
    </citation>
    <scope>NUCLEOTIDE SEQUENCE [LARGE SCALE GENOMIC DNA]</scope>
    <source>
        <strain evidence="16 17">NIES-2285</strain>
    </source>
</reference>
<keyword evidence="9" id="KW-0539">Nucleus</keyword>
<keyword evidence="4" id="KW-0378">Hydrolase</keyword>
<comment type="similarity">
    <text evidence="2">Belongs to the helicase family. RecQ subfamily.</text>
</comment>
<feature type="compositionally biased region" description="Polar residues" evidence="12">
    <location>
        <begin position="218"/>
        <end position="234"/>
    </location>
</feature>
<dbReference type="InterPro" id="IPR010997">
    <property type="entry name" value="HRDC-like_sf"/>
</dbReference>
<feature type="region of interest" description="Disordered" evidence="12">
    <location>
        <begin position="373"/>
        <end position="472"/>
    </location>
</feature>
<dbReference type="PROSITE" id="PS51192">
    <property type="entry name" value="HELICASE_ATP_BIND_1"/>
    <property type="match status" value="1"/>
</dbReference>
<dbReference type="STRING" id="105231.A0A1Y1I1E8"/>
<evidence type="ECO:0000313" key="17">
    <source>
        <dbReference type="Proteomes" id="UP000054558"/>
    </source>
</evidence>
<organism evidence="16 17">
    <name type="scientific">Klebsormidium nitens</name>
    <name type="common">Green alga</name>
    <name type="synonym">Ulothrix nitens</name>
    <dbReference type="NCBI Taxonomy" id="105231"/>
    <lineage>
        <taxon>Eukaryota</taxon>
        <taxon>Viridiplantae</taxon>
        <taxon>Streptophyta</taxon>
        <taxon>Klebsormidiophyceae</taxon>
        <taxon>Klebsormidiales</taxon>
        <taxon>Klebsormidiaceae</taxon>
        <taxon>Klebsormidium</taxon>
    </lineage>
</organism>
<evidence type="ECO:0000256" key="6">
    <source>
        <dbReference type="ARBA" id="ARBA00022840"/>
    </source>
</evidence>
<keyword evidence="6" id="KW-0067">ATP-binding</keyword>
<proteinExistence type="inferred from homology"/>
<dbReference type="OMA" id="CTPQPSI"/>
<feature type="domain" description="Helicase ATP-binding" evidence="14">
    <location>
        <begin position="538"/>
        <end position="713"/>
    </location>
</feature>
<dbReference type="PANTHER" id="PTHR13710">
    <property type="entry name" value="DNA HELICASE RECQ FAMILY MEMBER"/>
    <property type="match status" value="1"/>
</dbReference>
<dbReference type="InterPro" id="IPR027417">
    <property type="entry name" value="P-loop_NTPase"/>
</dbReference>
<dbReference type="InterPro" id="IPR018982">
    <property type="entry name" value="RQC_domain"/>
</dbReference>
<dbReference type="InterPro" id="IPR011545">
    <property type="entry name" value="DEAD/DEAH_box_helicase_dom"/>
</dbReference>
<dbReference type="InterPro" id="IPR002121">
    <property type="entry name" value="HRDC_dom"/>
</dbReference>
<feature type="compositionally biased region" description="Polar residues" evidence="12">
    <location>
        <begin position="141"/>
        <end position="164"/>
    </location>
</feature>
<sequence length="1307" mass="144909">MGPKHNLEAHLHAVSGPNRRDALRANFLYSLPGQNRFAAGENVGHRDTNYAFTPSTPEKLALASQVWHQLKQPVARNGNGAPPGHTAPVKGGHSFRTDATDFDRPGNSSFRNLNGVKAVHNEYSSISGQYEATVPLDRSQRPSVPNKTGRQDWQSSFTGSHATQSFQKASSATVTSQQVTPLGGKSFADDVAFVRETFARTGVHQASNGAGPSYASPMPQTGARNWGDASTTPTAEESFADANEDFDDEDLLESIDLDQVVAQYQEQRLSTAKVQTTPVTSFRTSGDFAGSQSTFQPSASQAAPVPPVFCSHGLQMHLCGEASSHLQDMKDELLQISEELLDDDGEMDPKLSEELRTKRSRLSREIKALQQLLSADEERRRSHAAASSPWGPSPAGIPPSSARSAGTNGTPVPSTPFSFHPPTTSAQATTPGVHPTSWQAPPAAAPASNFQNDYGSGGAWAADPASGGMDRARPELAAVPSREVDFTVPRQFRTVSYTDGVQDPQWKRTDFPWRREIERLNLTRFGNHQFRANQREIINATLSNRDVFVLMPTGGGKSLTYQLPAVYSSGVTLVVSPLISLIQDQIMHLTNANVEAVCLSSRMDWMETRAVYQELESPYCKYKLLYVTPEKIARSDSFFRTLEMLHRSERLARIVIDEAHCVSQWGHDFRPDYQGLKVLKQNFPAVPVMALTATATASVKEDVVQALGLVNCVVFKQTFNRPNIVYEVRPKKKSLVEDINKFVRENHPYECGIIYCLSRTDCEKIANKLKELGHKAHHYHANMDEAERSGVQRAWSEDKINIICATIAFGMGINKPDVRFVIHHSMPKSLEGYHQESGRAGRDGLKSTCILYYTYGDMQRIKHMLTANFEEQRGQHGRSYESAEAQFEVNMQNLHRMVAYCDNDVDCRRTLQLAHFGENFDAGLCKGTCDNCARGATFVETDVTEAAQQLIRIIHDLGQRSTLSYVVDVFRGANTAAVKKQRHDQLPLHGAGKKFTKGEVERILHRMVSEQILVEDLSKSENYGSILAYLRINDRPASDVVGGRMTLTVKFAATKKPELPTTSRKQARPAPDESPIPNAGALPARAPAPPRMTAEEKAFSARVYEEIDRRRSAWASEESKGTMFMLPYHIFPNTTLQTIAKKLPVTLAQLGEIDGIKKKTMKQRGPEIVAVIRQMVADRDGVPYVPEEVPEKAPKSRRAKPAKRGREAGDSAQKEPPASRTRERRPYQNPESDDEIATMMDDSDEEFGARPPAAPGPVKRSRDGQVETRDGLVDLDENQGWRDTRRPSSADLASHQWGTFQFQKVYK</sequence>
<evidence type="ECO:0000256" key="7">
    <source>
        <dbReference type="ARBA" id="ARBA00023125"/>
    </source>
</evidence>
<keyword evidence="17" id="KW-1185">Reference proteome</keyword>
<feature type="domain" description="HRDC" evidence="13">
    <location>
        <begin position="1097"/>
        <end position="1182"/>
    </location>
</feature>
<dbReference type="Pfam" id="PF09382">
    <property type="entry name" value="RQC"/>
    <property type="match status" value="1"/>
</dbReference>
<feature type="compositionally biased region" description="Basic and acidic residues" evidence="12">
    <location>
        <begin position="95"/>
        <end position="104"/>
    </location>
</feature>
<comment type="catalytic activity">
    <reaction evidence="10">
        <text>Couples ATP hydrolysis with the unwinding of duplex DNA by translocating in the 3'-5' direction.</text>
        <dbReference type="EC" id="5.6.2.4"/>
    </reaction>
</comment>
<dbReference type="FunFam" id="3.40.50.300:FF:000340">
    <property type="entry name" value="Bloom syndrome, RecQ helicase"/>
    <property type="match status" value="1"/>
</dbReference>
<dbReference type="NCBIfam" id="TIGR00614">
    <property type="entry name" value="recQ_fam"/>
    <property type="match status" value="1"/>
</dbReference>
<evidence type="ECO:0000313" key="16">
    <source>
        <dbReference type="EMBL" id="GAQ84734.1"/>
    </source>
</evidence>
<keyword evidence="7" id="KW-0238">DNA-binding</keyword>
<dbReference type="EMBL" id="DF237152">
    <property type="protein sequence ID" value="GAQ84734.1"/>
    <property type="molecule type" value="Genomic_DNA"/>
</dbReference>
<evidence type="ECO:0000256" key="12">
    <source>
        <dbReference type="SAM" id="MobiDB-lite"/>
    </source>
</evidence>
<dbReference type="GO" id="GO:0003677">
    <property type="term" value="F:DNA binding"/>
    <property type="evidence" value="ECO:0007669"/>
    <property type="project" value="UniProtKB-KW"/>
</dbReference>
<keyword evidence="3" id="KW-0547">Nucleotide-binding</keyword>
<feature type="region of interest" description="Disordered" evidence="12">
    <location>
        <begin position="1183"/>
        <end position="1293"/>
    </location>
</feature>
<dbReference type="SMART" id="SM00490">
    <property type="entry name" value="HELICc"/>
    <property type="match status" value="1"/>
</dbReference>
<evidence type="ECO:0000256" key="8">
    <source>
        <dbReference type="ARBA" id="ARBA00023235"/>
    </source>
</evidence>
<dbReference type="GO" id="GO:0006260">
    <property type="term" value="P:DNA replication"/>
    <property type="evidence" value="ECO:0000318"/>
    <property type="project" value="GO_Central"/>
</dbReference>
<dbReference type="GO" id="GO:0005737">
    <property type="term" value="C:cytoplasm"/>
    <property type="evidence" value="ECO:0000318"/>
    <property type="project" value="GO_Central"/>
</dbReference>